<proteinExistence type="predicted"/>
<dbReference type="EMBL" id="QRUK01000031">
    <property type="protein sequence ID" value="RGR56122.1"/>
    <property type="molecule type" value="Genomic_DNA"/>
</dbReference>
<accession>A0A412EXN4</accession>
<dbReference type="Proteomes" id="UP000283652">
    <property type="component" value="Unassembled WGS sequence"/>
</dbReference>
<feature type="transmembrane region" description="Helical" evidence="1">
    <location>
        <begin position="6"/>
        <end position="28"/>
    </location>
</feature>
<comment type="caution">
    <text evidence="2">The sequence shown here is derived from an EMBL/GenBank/DDBJ whole genome shotgun (WGS) entry which is preliminary data.</text>
</comment>
<feature type="transmembrane region" description="Helical" evidence="1">
    <location>
        <begin position="181"/>
        <end position="199"/>
    </location>
</feature>
<organism evidence="2 3">
    <name type="scientific">Dorea formicigenerans</name>
    <dbReference type="NCBI Taxonomy" id="39486"/>
    <lineage>
        <taxon>Bacteria</taxon>
        <taxon>Bacillati</taxon>
        <taxon>Bacillota</taxon>
        <taxon>Clostridia</taxon>
        <taxon>Lachnospirales</taxon>
        <taxon>Lachnospiraceae</taxon>
        <taxon>Dorea</taxon>
    </lineage>
</organism>
<keyword evidence="1" id="KW-1133">Transmembrane helix</keyword>
<dbReference type="AlphaFoldDB" id="A0A412EXN4"/>
<evidence type="ECO:0000256" key="1">
    <source>
        <dbReference type="SAM" id="Phobius"/>
    </source>
</evidence>
<keyword evidence="1" id="KW-0812">Transmembrane</keyword>
<evidence type="ECO:0000313" key="3">
    <source>
        <dbReference type="Proteomes" id="UP000283652"/>
    </source>
</evidence>
<evidence type="ECO:0000313" key="2">
    <source>
        <dbReference type="EMBL" id="RGR56122.1"/>
    </source>
</evidence>
<protein>
    <submittedName>
        <fullName evidence="2">Uncharacterized protein</fullName>
    </submittedName>
</protein>
<gene>
    <name evidence="2" type="ORF">DWY33_13085</name>
</gene>
<dbReference type="RefSeq" id="WP_118399179.1">
    <property type="nucleotide sequence ID" value="NZ_QRUK01000031.1"/>
</dbReference>
<sequence length="201" mass="23600">MENELIVLTVLIMLYIIMVFGIVYWLSLNIDEKQNHIKKTARGLKNVLKEYDKEEMVDIQKVSDDVKLLYDEYIQELPNVKKIFPNIIVWLDSILLQLSLERKRVQPLEKYYKLLKNVRDFLNTNNPYSNCTQYQQGILKDINGLKSEHNIMIVDNIIGRTESEFIRLENNIKKNERSNKLSIMIGVVGIIISIILAIIKF</sequence>
<name>A0A412EXN4_9FIRM</name>
<keyword evidence="1" id="KW-0472">Membrane</keyword>
<reference evidence="2 3" key="1">
    <citation type="submission" date="2018-08" db="EMBL/GenBank/DDBJ databases">
        <title>A genome reference for cultivated species of the human gut microbiota.</title>
        <authorList>
            <person name="Zou Y."/>
            <person name="Xue W."/>
            <person name="Luo G."/>
        </authorList>
    </citation>
    <scope>NUCLEOTIDE SEQUENCE [LARGE SCALE GENOMIC DNA]</scope>
    <source>
        <strain evidence="2 3">AF25-11</strain>
    </source>
</reference>